<name>A0A7W6CHJ7_9SPHN</name>
<dbReference type="PROSITE" id="PS01117">
    <property type="entry name" value="HTH_MARR_1"/>
    <property type="match status" value="1"/>
</dbReference>
<keyword evidence="3" id="KW-0804">Transcription</keyword>
<keyword evidence="1" id="KW-0805">Transcription regulation</keyword>
<evidence type="ECO:0000256" key="3">
    <source>
        <dbReference type="ARBA" id="ARBA00023163"/>
    </source>
</evidence>
<evidence type="ECO:0000313" key="5">
    <source>
        <dbReference type="EMBL" id="MBB3955605.1"/>
    </source>
</evidence>
<reference evidence="5 6" key="1">
    <citation type="submission" date="2020-08" db="EMBL/GenBank/DDBJ databases">
        <title>Genomic Encyclopedia of Type Strains, Phase IV (KMG-IV): sequencing the most valuable type-strain genomes for metagenomic binning, comparative biology and taxonomic classification.</title>
        <authorList>
            <person name="Goeker M."/>
        </authorList>
    </citation>
    <scope>NUCLEOTIDE SEQUENCE [LARGE SCALE GENOMIC DNA]</scope>
    <source>
        <strain evidence="5 6">DSM 27057</strain>
    </source>
</reference>
<dbReference type="SMART" id="SM00347">
    <property type="entry name" value="HTH_MARR"/>
    <property type="match status" value="1"/>
</dbReference>
<dbReference type="InterPro" id="IPR023187">
    <property type="entry name" value="Tscrpt_reg_MarR-type_CS"/>
</dbReference>
<dbReference type="GO" id="GO:0003700">
    <property type="term" value="F:DNA-binding transcription factor activity"/>
    <property type="evidence" value="ECO:0007669"/>
    <property type="project" value="InterPro"/>
</dbReference>
<dbReference type="InterPro" id="IPR000835">
    <property type="entry name" value="HTH_MarR-typ"/>
</dbReference>
<dbReference type="GO" id="GO:0006950">
    <property type="term" value="P:response to stress"/>
    <property type="evidence" value="ECO:0007669"/>
    <property type="project" value="TreeGrafter"/>
</dbReference>
<keyword evidence="2 5" id="KW-0238">DNA-binding</keyword>
<dbReference type="SUPFAM" id="SSF46785">
    <property type="entry name" value="Winged helix' DNA-binding domain"/>
    <property type="match status" value="1"/>
</dbReference>
<dbReference type="PANTHER" id="PTHR33164:SF95">
    <property type="entry name" value="TRANSCRIPTIONAL REGULATOR"/>
    <property type="match status" value="1"/>
</dbReference>
<dbReference type="PRINTS" id="PR00598">
    <property type="entry name" value="HTHMARR"/>
</dbReference>
<keyword evidence="6" id="KW-1185">Reference proteome</keyword>
<dbReference type="InterPro" id="IPR036390">
    <property type="entry name" value="WH_DNA-bd_sf"/>
</dbReference>
<dbReference type="PANTHER" id="PTHR33164">
    <property type="entry name" value="TRANSCRIPTIONAL REGULATOR, MARR FAMILY"/>
    <property type="match status" value="1"/>
</dbReference>
<dbReference type="InterPro" id="IPR036388">
    <property type="entry name" value="WH-like_DNA-bd_sf"/>
</dbReference>
<dbReference type="Pfam" id="PF01047">
    <property type="entry name" value="MarR"/>
    <property type="match status" value="1"/>
</dbReference>
<feature type="domain" description="HTH marR-type" evidence="4">
    <location>
        <begin position="1"/>
        <end position="139"/>
    </location>
</feature>
<comment type="caution">
    <text evidence="5">The sequence shown here is derived from an EMBL/GenBank/DDBJ whole genome shotgun (WGS) entry which is preliminary data.</text>
</comment>
<evidence type="ECO:0000256" key="2">
    <source>
        <dbReference type="ARBA" id="ARBA00023125"/>
    </source>
</evidence>
<dbReference type="GO" id="GO:0003677">
    <property type="term" value="F:DNA binding"/>
    <property type="evidence" value="ECO:0007669"/>
    <property type="project" value="UniProtKB-KW"/>
</dbReference>
<evidence type="ECO:0000259" key="4">
    <source>
        <dbReference type="PROSITE" id="PS50995"/>
    </source>
</evidence>
<protein>
    <submittedName>
        <fullName evidence="5">DNA-binding MarR family transcriptional regulator</fullName>
    </submittedName>
</protein>
<dbReference type="EMBL" id="JACIDX010000009">
    <property type="protein sequence ID" value="MBB3955605.1"/>
    <property type="molecule type" value="Genomic_DNA"/>
</dbReference>
<dbReference type="Gene3D" id="1.10.10.10">
    <property type="entry name" value="Winged helix-like DNA-binding domain superfamily/Winged helix DNA-binding domain"/>
    <property type="match status" value="1"/>
</dbReference>
<gene>
    <name evidence="5" type="ORF">GGR38_002561</name>
</gene>
<dbReference type="AlphaFoldDB" id="A0A7W6CHJ7"/>
<organism evidence="5 6">
    <name type="scientific">Novosphingobium sediminicola</name>
    <dbReference type="NCBI Taxonomy" id="563162"/>
    <lineage>
        <taxon>Bacteria</taxon>
        <taxon>Pseudomonadati</taxon>
        <taxon>Pseudomonadota</taxon>
        <taxon>Alphaproteobacteria</taxon>
        <taxon>Sphingomonadales</taxon>
        <taxon>Sphingomonadaceae</taxon>
        <taxon>Novosphingobium</taxon>
    </lineage>
</organism>
<accession>A0A7W6CHJ7</accession>
<dbReference type="PROSITE" id="PS50995">
    <property type="entry name" value="HTH_MARR_2"/>
    <property type="match status" value="1"/>
</dbReference>
<evidence type="ECO:0000256" key="1">
    <source>
        <dbReference type="ARBA" id="ARBA00023015"/>
    </source>
</evidence>
<proteinExistence type="predicted"/>
<dbReference type="RefSeq" id="WP_183626065.1">
    <property type="nucleotide sequence ID" value="NZ_JACIDX010000009.1"/>
</dbReference>
<evidence type="ECO:0000313" key="6">
    <source>
        <dbReference type="Proteomes" id="UP000548867"/>
    </source>
</evidence>
<dbReference type="InterPro" id="IPR039422">
    <property type="entry name" value="MarR/SlyA-like"/>
</dbReference>
<sequence length="156" mass="17133">MSDLEHLPGHLIRRLQQISVSLFTARMGEAGLDLTSVQFAALMTLRDHPGLDQKTLAGLIAYDRVTIAGVIDRLEQKGLVERQTSPTDRRARVLTLTEDGRSMLVRAAPWVDLVQEDILSALSSEERAGFTALLGKMTTEGNELSRAPLRPSPVTD</sequence>
<dbReference type="Proteomes" id="UP000548867">
    <property type="component" value="Unassembled WGS sequence"/>
</dbReference>